<dbReference type="GO" id="GO:0004674">
    <property type="term" value="F:protein serine/threonine kinase activity"/>
    <property type="evidence" value="ECO:0007669"/>
    <property type="project" value="UniProtKB-KW"/>
</dbReference>
<evidence type="ECO:0000313" key="8">
    <source>
        <dbReference type="EMBL" id="OMJ67145.1"/>
    </source>
</evidence>
<dbReference type="Proteomes" id="UP000187209">
    <property type="component" value="Unassembled WGS sequence"/>
</dbReference>
<dbReference type="PANTHER" id="PTHR24351">
    <property type="entry name" value="RIBOSOMAL PROTEIN S6 KINASE"/>
    <property type="match status" value="1"/>
</dbReference>
<evidence type="ECO:0000256" key="5">
    <source>
        <dbReference type="ARBA" id="ARBA00022840"/>
    </source>
</evidence>
<evidence type="ECO:0000259" key="7">
    <source>
        <dbReference type="PROSITE" id="PS50011"/>
    </source>
</evidence>
<evidence type="ECO:0000256" key="4">
    <source>
        <dbReference type="ARBA" id="ARBA00022777"/>
    </source>
</evidence>
<dbReference type="InterPro" id="IPR036770">
    <property type="entry name" value="Ankyrin_rpt-contain_sf"/>
</dbReference>
<dbReference type="PROSITE" id="PS50297">
    <property type="entry name" value="ANK_REP_REGION"/>
    <property type="match status" value="1"/>
</dbReference>
<keyword evidence="2" id="KW-0808">Transferase</keyword>
<evidence type="ECO:0000256" key="6">
    <source>
        <dbReference type="PROSITE-ProRule" id="PRU00023"/>
    </source>
</evidence>
<organism evidence="8 9">
    <name type="scientific">Stentor coeruleus</name>
    <dbReference type="NCBI Taxonomy" id="5963"/>
    <lineage>
        <taxon>Eukaryota</taxon>
        <taxon>Sar</taxon>
        <taxon>Alveolata</taxon>
        <taxon>Ciliophora</taxon>
        <taxon>Postciliodesmatophora</taxon>
        <taxon>Heterotrichea</taxon>
        <taxon>Heterotrichida</taxon>
        <taxon>Stentoridae</taxon>
        <taxon>Stentor</taxon>
    </lineage>
</organism>
<dbReference type="Gene3D" id="1.25.40.20">
    <property type="entry name" value="Ankyrin repeat-containing domain"/>
    <property type="match status" value="1"/>
</dbReference>
<evidence type="ECO:0000313" key="9">
    <source>
        <dbReference type="Proteomes" id="UP000187209"/>
    </source>
</evidence>
<dbReference type="AlphaFoldDB" id="A0A1R2ARS3"/>
<dbReference type="InterPro" id="IPR011009">
    <property type="entry name" value="Kinase-like_dom_sf"/>
</dbReference>
<keyword evidence="9" id="KW-1185">Reference proteome</keyword>
<keyword evidence="4" id="KW-0418">Kinase</keyword>
<keyword evidence="3" id="KW-0547">Nucleotide-binding</keyword>
<dbReference type="InterPro" id="IPR002110">
    <property type="entry name" value="Ankyrin_rpt"/>
</dbReference>
<name>A0A1R2ARS3_9CILI</name>
<dbReference type="InterPro" id="IPR000719">
    <property type="entry name" value="Prot_kinase_dom"/>
</dbReference>
<keyword evidence="5" id="KW-0067">ATP-binding</keyword>
<protein>
    <recommendedName>
        <fullName evidence="7">Protein kinase domain-containing protein</fullName>
    </recommendedName>
</protein>
<gene>
    <name evidence="8" type="ORF">SteCoe_35772</name>
</gene>
<keyword evidence="1" id="KW-0723">Serine/threonine-protein kinase</keyword>
<dbReference type="GO" id="GO:0005524">
    <property type="term" value="F:ATP binding"/>
    <property type="evidence" value="ECO:0007669"/>
    <property type="project" value="UniProtKB-KW"/>
</dbReference>
<dbReference type="SUPFAM" id="SSF56112">
    <property type="entry name" value="Protein kinase-like (PK-like)"/>
    <property type="match status" value="1"/>
</dbReference>
<feature type="domain" description="Protein kinase" evidence="7">
    <location>
        <begin position="283"/>
        <end position="524"/>
    </location>
</feature>
<feature type="repeat" description="ANK" evidence="6">
    <location>
        <begin position="156"/>
        <end position="188"/>
    </location>
</feature>
<dbReference type="Gene3D" id="3.30.200.20">
    <property type="entry name" value="Phosphorylase Kinase, domain 1"/>
    <property type="match status" value="1"/>
</dbReference>
<dbReference type="Pfam" id="PF12796">
    <property type="entry name" value="Ank_2"/>
    <property type="match status" value="1"/>
</dbReference>
<dbReference type="Gene3D" id="1.10.510.10">
    <property type="entry name" value="Transferase(Phosphotransferase) domain 1"/>
    <property type="match status" value="1"/>
</dbReference>
<dbReference type="EMBL" id="MPUH01001556">
    <property type="protein sequence ID" value="OMJ67145.1"/>
    <property type="molecule type" value="Genomic_DNA"/>
</dbReference>
<dbReference type="SUPFAM" id="SSF48403">
    <property type="entry name" value="Ankyrin repeat"/>
    <property type="match status" value="1"/>
</dbReference>
<dbReference type="PROSITE" id="PS50011">
    <property type="entry name" value="PROTEIN_KINASE_DOM"/>
    <property type="match status" value="1"/>
</dbReference>
<evidence type="ECO:0000256" key="3">
    <source>
        <dbReference type="ARBA" id="ARBA00022741"/>
    </source>
</evidence>
<keyword evidence="6" id="KW-0040">ANK repeat</keyword>
<dbReference type="OrthoDB" id="6222060at2759"/>
<evidence type="ECO:0000256" key="2">
    <source>
        <dbReference type="ARBA" id="ARBA00022679"/>
    </source>
</evidence>
<comment type="caution">
    <text evidence="8">The sequence shown here is derived from an EMBL/GenBank/DDBJ whole genome shotgun (WGS) entry which is preliminary data.</text>
</comment>
<dbReference type="SMART" id="SM00248">
    <property type="entry name" value="ANK"/>
    <property type="match status" value="2"/>
</dbReference>
<sequence length="577" mass="66052">MEYYDYLIKLLKTSLCCEDTPRHQQEHSIGTISLSDHSRSNSLSQSFHEIPYIPPIRTQTAQKTQITEILETNVNTQGFESLDNSIISPDDNGQGVWEAVENNDVEFIQSCILSQDISNLEDPNGFTLLHRGVIAGNVEMTEILASRSNVLAKDRLKRTPLHYACIHKSTDIVKELLKYGASISDIDIYGKTPSEYATESEEISELIHHSCDFRNGMNFLSKDMISSIDGNTKSIEKIVEVDEEDTGRQAIERQETIISGNVKCKRLTGPREDTIKIKRFQDYHIIKVLGASSYGEVYLIRDNTTKQLYTMKVFKKDKIVSENILKIALSEKSLLASLDHPFILPLVCTFQTNANLMLVSHYCQRGTIASQIGCKVPIKVDIIRLYASEIIAAIEYIHSKGYSYRALTPKSILICEDGHIMLSNFQLAKQGILEETQKTLKGNIIYFPPEVIKGDPYKSEVDWYMLGLVLYEMATCRPYYYEEHFGKITDKSLEDLIIKLLDPVPWKRLGFNQDAKQIKSHYFFSTINWDMVINKEYKMPLPELTDTDPQFVELHVSDDEEFNRDLKIQDWSFVFPV</sequence>
<accession>A0A1R2ARS3</accession>
<proteinExistence type="predicted"/>
<dbReference type="PROSITE" id="PS50088">
    <property type="entry name" value="ANK_REPEAT"/>
    <property type="match status" value="1"/>
</dbReference>
<evidence type="ECO:0000256" key="1">
    <source>
        <dbReference type="ARBA" id="ARBA00022527"/>
    </source>
</evidence>
<dbReference type="Pfam" id="PF00069">
    <property type="entry name" value="Pkinase"/>
    <property type="match status" value="1"/>
</dbReference>
<reference evidence="8 9" key="1">
    <citation type="submission" date="2016-11" db="EMBL/GenBank/DDBJ databases">
        <title>The macronuclear genome of Stentor coeruleus: a giant cell with tiny introns.</title>
        <authorList>
            <person name="Slabodnick M."/>
            <person name="Ruby J.G."/>
            <person name="Reiff S.B."/>
            <person name="Swart E.C."/>
            <person name="Gosai S."/>
            <person name="Prabakaran S."/>
            <person name="Witkowska E."/>
            <person name="Larue G.E."/>
            <person name="Fisher S."/>
            <person name="Freeman R.M."/>
            <person name="Gunawardena J."/>
            <person name="Chu W."/>
            <person name="Stover N.A."/>
            <person name="Gregory B.D."/>
            <person name="Nowacki M."/>
            <person name="Derisi J."/>
            <person name="Roy S.W."/>
            <person name="Marshall W.F."/>
            <person name="Sood P."/>
        </authorList>
    </citation>
    <scope>NUCLEOTIDE SEQUENCE [LARGE SCALE GENOMIC DNA]</scope>
    <source>
        <strain evidence="8">WM001</strain>
    </source>
</reference>